<organism evidence="1 2">
    <name type="scientific">Desertifilum tharense IPPAS B-1220</name>
    <dbReference type="NCBI Taxonomy" id="1781255"/>
    <lineage>
        <taxon>Bacteria</taxon>
        <taxon>Bacillati</taxon>
        <taxon>Cyanobacteriota</taxon>
        <taxon>Cyanophyceae</taxon>
        <taxon>Desertifilales</taxon>
        <taxon>Desertifilaceae</taxon>
        <taxon>Desertifilum</taxon>
    </lineage>
</organism>
<sequence>MEDESFSNSESTLVFEACFEINEREANSSIRASFNGLLKDAPGESTAIANGLSQQLIHQINLILPNALVSCEGFNVDLEDAAFLLVQPLHNKPYTEPFKNEERPC</sequence>
<reference evidence="1 2" key="1">
    <citation type="journal article" date="2016" name="Genome Announc.">
        <title>Draft Genome Sequence of the Thermotolerant Cyanobacterium Desertifilum sp. IPPAS B-1220.</title>
        <authorList>
            <person name="Mironov K.S."/>
            <person name="Sinetova M.A."/>
            <person name="Bolatkhan K."/>
            <person name="Zayadan B.K."/>
            <person name="Ustinova V.V."/>
            <person name="Kupriyanova E.V."/>
            <person name="Skrypnik A.N."/>
            <person name="Gogoleva N.E."/>
            <person name="Gogolev Y.V."/>
            <person name="Los D.A."/>
        </authorList>
    </citation>
    <scope>NUCLEOTIDE SEQUENCE [LARGE SCALE GENOMIC DNA]</scope>
    <source>
        <strain evidence="1 2">IPPAS B-1220</strain>
    </source>
</reference>
<gene>
    <name evidence="1" type="ORF">BH720_007915</name>
</gene>
<protein>
    <submittedName>
        <fullName evidence="1">Uncharacterized protein</fullName>
    </submittedName>
</protein>
<evidence type="ECO:0000313" key="1">
    <source>
        <dbReference type="EMBL" id="XPM65568.1"/>
    </source>
</evidence>
<evidence type="ECO:0000313" key="2">
    <source>
        <dbReference type="Proteomes" id="UP000095472"/>
    </source>
</evidence>
<proteinExistence type="predicted"/>
<dbReference type="Proteomes" id="UP000095472">
    <property type="component" value="Chromosome"/>
</dbReference>
<dbReference type="EMBL" id="CP182909">
    <property type="protein sequence ID" value="XPM65568.1"/>
    <property type="molecule type" value="Genomic_DNA"/>
</dbReference>
<name>A0ACD5GXI8_9CYAN</name>
<accession>A0ACD5GXI8</accession>
<keyword evidence="2" id="KW-1185">Reference proteome</keyword>